<feature type="domain" description="Symplekin C-terminal" evidence="1">
    <location>
        <begin position="1"/>
        <end position="30"/>
    </location>
</feature>
<dbReference type="EMBL" id="JABTTQ020001554">
    <property type="protein sequence ID" value="KAK6130780.1"/>
    <property type="molecule type" value="Genomic_DNA"/>
</dbReference>
<sequence>MRTVIQAIDAFPTLVNFVMEILSKLVNRQLPSPQLESALNKYPSLRGPLTAFVNQSSVKASLPRSTLAVLGLASETDMQQRHVRHLYMSQIQLLQFMVQHLHDREQTKIGRPRKSEIFLIWNSYCTCGCSREHFYADFSAHPNIGSGDGANRQLVSSEVLNLSHLLDVNLNTDMHMDSLRLWRKLKNTWFEPWLTPFQWRSQKLRVGGPPRGGLRHLIF</sequence>
<name>A0ABR0V9Z8_REHGL</name>
<keyword evidence="3" id="KW-1185">Reference proteome</keyword>
<dbReference type="InterPro" id="IPR022075">
    <property type="entry name" value="Symplekin_C"/>
</dbReference>
<dbReference type="PANTHER" id="PTHR47184:SF3">
    <property type="entry name" value="PHOSPHATIDYLINOSITOL 3-AND 4-KINASE FAMILY PROTEIN-RELATED"/>
    <property type="match status" value="1"/>
</dbReference>
<organism evidence="2 3">
    <name type="scientific">Rehmannia glutinosa</name>
    <name type="common">Chinese foxglove</name>
    <dbReference type="NCBI Taxonomy" id="99300"/>
    <lineage>
        <taxon>Eukaryota</taxon>
        <taxon>Viridiplantae</taxon>
        <taxon>Streptophyta</taxon>
        <taxon>Embryophyta</taxon>
        <taxon>Tracheophyta</taxon>
        <taxon>Spermatophyta</taxon>
        <taxon>Magnoliopsida</taxon>
        <taxon>eudicotyledons</taxon>
        <taxon>Gunneridae</taxon>
        <taxon>Pentapetalae</taxon>
        <taxon>asterids</taxon>
        <taxon>lamiids</taxon>
        <taxon>Lamiales</taxon>
        <taxon>Orobanchaceae</taxon>
        <taxon>Rehmannieae</taxon>
        <taxon>Rehmannia</taxon>
    </lineage>
</organism>
<dbReference type="Proteomes" id="UP001318860">
    <property type="component" value="Unassembled WGS sequence"/>
</dbReference>
<proteinExistence type="predicted"/>
<accession>A0ABR0V9Z8</accession>
<dbReference type="Pfam" id="PF12295">
    <property type="entry name" value="Symplekin_C"/>
    <property type="match status" value="1"/>
</dbReference>
<evidence type="ECO:0000259" key="1">
    <source>
        <dbReference type="Pfam" id="PF12295"/>
    </source>
</evidence>
<evidence type="ECO:0000313" key="2">
    <source>
        <dbReference type="EMBL" id="KAK6130780.1"/>
    </source>
</evidence>
<dbReference type="PANTHER" id="PTHR47184">
    <property type="entry name" value="PHOSPHATIDYLINOSITOL 3-AND 4-KINASE FAMILY PROTEIN-RELATED"/>
    <property type="match status" value="1"/>
</dbReference>
<comment type="caution">
    <text evidence="2">The sequence shown here is derived from an EMBL/GenBank/DDBJ whole genome shotgun (WGS) entry which is preliminary data.</text>
</comment>
<protein>
    <recommendedName>
        <fullName evidence="1">Symplekin C-terminal domain-containing protein</fullName>
    </recommendedName>
</protein>
<gene>
    <name evidence="2" type="ORF">DH2020_035468</name>
</gene>
<evidence type="ECO:0000313" key="3">
    <source>
        <dbReference type="Proteomes" id="UP001318860"/>
    </source>
</evidence>
<reference evidence="2 3" key="1">
    <citation type="journal article" date="2021" name="Comput. Struct. Biotechnol. J.">
        <title>De novo genome assembly of the potent medicinal plant Rehmannia glutinosa using nanopore technology.</title>
        <authorList>
            <person name="Ma L."/>
            <person name="Dong C."/>
            <person name="Song C."/>
            <person name="Wang X."/>
            <person name="Zheng X."/>
            <person name="Niu Y."/>
            <person name="Chen S."/>
            <person name="Feng W."/>
        </authorList>
    </citation>
    <scope>NUCLEOTIDE SEQUENCE [LARGE SCALE GENOMIC DNA]</scope>
    <source>
        <strain evidence="2">DH-2019</strain>
    </source>
</reference>